<keyword evidence="8" id="KW-0830">Ubiquinone</keyword>
<feature type="binding site" evidence="7">
    <location>
        <position position="88"/>
    </location>
    <ligand>
        <name>[2Fe-2S] cluster</name>
        <dbReference type="ChEBI" id="CHEBI:190135"/>
    </ligand>
</feature>
<sequence length="164" mass="18380">MATQTTETQEPAKLSDDLTAFIDTWKDKRGNLIMILHRVQQEYGYVPRQIAIELSRYMGVPLAKIYGVLTFYHYFKLKKPGRHRLAVCMGTACYLKGGQDLIDELENLLDIGVNQTTEDGEFSVEAVRCVGCCGLAPLLMVGDEVIGKLKTEKLPEVIAKLREA</sequence>
<evidence type="ECO:0000256" key="5">
    <source>
        <dbReference type="ARBA" id="ARBA00023014"/>
    </source>
</evidence>
<keyword evidence="2 7" id="KW-0001">2Fe-2S</keyword>
<dbReference type="InterPro" id="IPR041921">
    <property type="entry name" value="NuoE_N"/>
</dbReference>
<dbReference type="GO" id="GO:0016491">
    <property type="term" value="F:oxidoreductase activity"/>
    <property type="evidence" value="ECO:0007669"/>
    <property type="project" value="InterPro"/>
</dbReference>
<keyword evidence="5 7" id="KW-0411">Iron-sulfur</keyword>
<dbReference type="PATRIC" id="fig|889378.3.peg.2379"/>
<dbReference type="KEGG" id="sfc:Spiaf_2405"/>
<dbReference type="Gene3D" id="1.10.10.1590">
    <property type="entry name" value="NADH-quinone oxidoreductase subunit E"/>
    <property type="match status" value="1"/>
</dbReference>
<dbReference type="AlphaFoldDB" id="H9ULP3"/>
<reference evidence="9" key="1">
    <citation type="journal article" date="2013" name="Stand. Genomic Sci.">
        <title>Complete genome sequence of the halophilic bacterium Spirochaeta africana type strain (Z-7692(T)) from the alkaline Lake Magadi in the East African Rift.</title>
        <authorList>
            <person name="Liolos K."/>
            <person name="Abt B."/>
            <person name="Scheuner C."/>
            <person name="Teshima H."/>
            <person name="Held B."/>
            <person name="Lapidus A."/>
            <person name="Nolan M."/>
            <person name="Lucas S."/>
            <person name="Deshpande S."/>
            <person name="Cheng J.F."/>
            <person name="Tapia R."/>
            <person name="Goodwin L.A."/>
            <person name="Pitluck S."/>
            <person name="Pagani I."/>
            <person name="Ivanova N."/>
            <person name="Mavromatis K."/>
            <person name="Mikhailova N."/>
            <person name="Huntemann M."/>
            <person name="Pati A."/>
            <person name="Chen A."/>
            <person name="Palaniappan K."/>
            <person name="Land M."/>
            <person name="Rohde M."/>
            <person name="Tindall B.J."/>
            <person name="Detter J.C."/>
            <person name="Goker M."/>
            <person name="Bristow J."/>
            <person name="Eisen J.A."/>
            <person name="Markowitz V."/>
            <person name="Hugenholtz P."/>
            <person name="Woyke T."/>
            <person name="Klenk H.P."/>
            <person name="Kyrpides N.C."/>
        </authorList>
    </citation>
    <scope>NUCLEOTIDE SEQUENCE</scope>
    <source>
        <strain evidence="9">ATCC 700263 / DSM 8902 / Z-7692</strain>
    </source>
</reference>
<dbReference type="HOGENOM" id="CLU_054362_2_1_12"/>
<evidence type="ECO:0000256" key="1">
    <source>
        <dbReference type="ARBA" id="ARBA00010643"/>
    </source>
</evidence>
<keyword evidence="9" id="KW-1185">Reference proteome</keyword>
<name>H9ULP3_SPIAZ</name>
<evidence type="ECO:0000313" key="8">
    <source>
        <dbReference type="EMBL" id="AFG38436.1"/>
    </source>
</evidence>
<comment type="cofactor">
    <cofactor evidence="7">
        <name>[2Fe-2S] cluster</name>
        <dbReference type="ChEBI" id="CHEBI:190135"/>
    </cofactor>
    <text evidence="7">Binds 1 [2Fe-2S] cluster.</text>
</comment>
<feature type="binding site" evidence="7">
    <location>
        <position position="93"/>
    </location>
    <ligand>
        <name>[2Fe-2S] cluster</name>
        <dbReference type="ChEBI" id="CHEBI:190135"/>
    </ligand>
</feature>
<evidence type="ECO:0000313" key="9">
    <source>
        <dbReference type="Proteomes" id="UP000007383"/>
    </source>
</evidence>
<evidence type="ECO:0000256" key="2">
    <source>
        <dbReference type="ARBA" id="ARBA00022714"/>
    </source>
</evidence>
<evidence type="ECO:0000256" key="6">
    <source>
        <dbReference type="ARBA" id="ARBA00034078"/>
    </source>
</evidence>
<dbReference type="CDD" id="cd03064">
    <property type="entry name" value="TRX_Fd_NuoE"/>
    <property type="match status" value="1"/>
</dbReference>
<dbReference type="SUPFAM" id="SSF52833">
    <property type="entry name" value="Thioredoxin-like"/>
    <property type="match status" value="1"/>
</dbReference>
<dbReference type="EMBL" id="CP003282">
    <property type="protein sequence ID" value="AFG38436.1"/>
    <property type="molecule type" value="Genomic_DNA"/>
</dbReference>
<dbReference type="Proteomes" id="UP000007383">
    <property type="component" value="Chromosome"/>
</dbReference>
<dbReference type="Pfam" id="PF01257">
    <property type="entry name" value="2Fe-2S_thioredx"/>
    <property type="match status" value="1"/>
</dbReference>
<keyword evidence="3 7" id="KW-0479">Metal-binding</keyword>
<evidence type="ECO:0000256" key="3">
    <source>
        <dbReference type="ARBA" id="ARBA00022723"/>
    </source>
</evidence>
<gene>
    <name evidence="8" type="ordered locus">Spiaf_2405</name>
</gene>
<dbReference type="GO" id="GO:0051537">
    <property type="term" value="F:2 iron, 2 sulfur cluster binding"/>
    <property type="evidence" value="ECO:0007669"/>
    <property type="project" value="UniProtKB-KW"/>
</dbReference>
<dbReference type="PIRSF" id="PIRSF000216">
    <property type="entry name" value="NADH_DH_24kDa"/>
    <property type="match status" value="1"/>
</dbReference>
<comment type="cofactor">
    <cofactor evidence="6">
        <name>[2Fe-2S] cluster</name>
        <dbReference type="ChEBI" id="CHEBI:190135"/>
    </cofactor>
</comment>
<dbReference type="InterPro" id="IPR042128">
    <property type="entry name" value="NuoE_dom"/>
</dbReference>
<evidence type="ECO:0000256" key="7">
    <source>
        <dbReference type="PIRSR" id="PIRSR000216-1"/>
    </source>
</evidence>
<dbReference type="GO" id="GO:0046872">
    <property type="term" value="F:metal ion binding"/>
    <property type="evidence" value="ECO:0007669"/>
    <property type="project" value="UniProtKB-KW"/>
</dbReference>
<keyword evidence="4 7" id="KW-0408">Iron</keyword>
<dbReference type="Gene3D" id="3.40.30.10">
    <property type="entry name" value="Glutaredoxin"/>
    <property type="match status" value="1"/>
</dbReference>
<dbReference type="STRING" id="889378.Spiaf_2405"/>
<comment type="similarity">
    <text evidence="1">Belongs to the complex I 24 kDa subunit family.</text>
</comment>
<evidence type="ECO:0000256" key="4">
    <source>
        <dbReference type="ARBA" id="ARBA00023004"/>
    </source>
</evidence>
<dbReference type="InterPro" id="IPR028431">
    <property type="entry name" value="NADP_DH_HndA-like"/>
</dbReference>
<feature type="binding site" evidence="7">
    <location>
        <position position="133"/>
    </location>
    <ligand>
        <name>[2Fe-2S] cluster</name>
        <dbReference type="ChEBI" id="CHEBI:190135"/>
    </ligand>
</feature>
<feature type="binding site" evidence="7">
    <location>
        <position position="129"/>
    </location>
    <ligand>
        <name>[2Fe-2S] cluster</name>
        <dbReference type="ChEBI" id="CHEBI:190135"/>
    </ligand>
</feature>
<dbReference type="RefSeq" id="WP_014456418.1">
    <property type="nucleotide sequence ID" value="NC_017098.1"/>
</dbReference>
<proteinExistence type="inferred from homology"/>
<dbReference type="PANTHER" id="PTHR43342">
    <property type="entry name" value="NADH-QUINONE OXIDOREDUCTASE, E SUBUNIT"/>
    <property type="match status" value="1"/>
</dbReference>
<protein>
    <submittedName>
        <fullName evidence="8">NADH:ubiquinone oxidoreductase 24 kD subunit</fullName>
    </submittedName>
</protein>
<dbReference type="PANTHER" id="PTHR43342:SF2">
    <property type="entry name" value="POTENTIAL NAD-REDUCING HYDROGENASE SUBUNIT"/>
    <property type="match status" value="1"/>
</dbReference>
<accession>H9ULP3</accession>
<organism evidence="8 9">
    <name type="scientific">Spirochaeta africana (strain ATCC 700263 / DSM 8902 / Z-7692)</name>
    <dbReference type="NCBI Taxonomy" id="889378"/>
    <lineage>
        <taxon>Bacteria</taxon>
        <taxon>Pseudomonadati</taxon>
        <taxon>Spirochaetota</taxon>
        <taxon>Spirochaetia</taxon>
        <taxon>Spirochaetales</taxon>
        <taxon>Spirochaetaceae</taxon>
        <taxon>Spirochaeta</taxon>
    </lineage>
</organism>
<dbReference type="InterPro" id="IPR036249">
    <property type="entry name" value="Thioredoxin-like_sf"/>
</dbReference>
<dbReference type="InterPro" id="IPR002023">
    <property type="entry name" value="NuoE-like"/>
</dbReference>
<dbReference type="eggNOG" id="COG1905">
    <property type="taxonomic scope" value="Bacteria"/>
</dbReference>